<keyword evidence="1" id="KW-0472">Membrane</keyword>
<proteinExistence type="predicted"/>
<evidence type="ECO:0000259" key="2">
    <source>
        <dbReference type="Pfam" id="PF00924"/>
    </source>
</evidence>
<gene>
    <name evidence="4" type="ORF">METZ01_LOCUS390952</name>
</gene>
<dbReference type="Pfam" id="PF21088">
    <property type="entry name" value="MS_channel_1st"/>
    <property type="match status" value="1"/>
</dbReference>
<dbReference type="SUPFAM" id="SSF82861">
    <property type="entry name" value="Mechanosensitive channel protein MscS (YggB), transmembrane region"/>
    <property type="match status" value="1"/>
</dbReference>
<dbReference type="InterPro" id="IPR045275">
    <property type="entry name" value="MscS_archaea/bacteria_type"/>
</dbReference>
<evidence type="ECO:0008006" key="5">
    <source>
        <dbReference type="Google" id="ProtNLM"/>
    </source>
</evidence>
<protein>
    <recommendedName>
        <fullName evidence="5">Mechanosensitive ion channel inner membrane domain-containing protein</fullName>
    </recommendedName>
</protein>
<dbReference type="AlphaFoldDB" id="A0A382UWN1"/>
<sequence>MSFIDILVNTWQQGIQGFGISEIVICLVIIVLSLILRSLISTKVVDWIGKQANKTDSLLDNQIVESLRNPIGLIPLAFGFYLITFYLPLEGTVDFVATNFVKMLVIFTIFSALANLIGPLLSLLDGKWMTAAMVDWLGKTIKVLIWIIAIAMLLDIWGIQIGPIIAGLGLFGVALALGAQDVFKNIFAGIFILSENRFQKGDRIRVG</sequence>
<feature type="transmembrane region" description="Helical" evidence="1">
    <location>
        <begin position="101"/>
        <end position="123"/>
    </location>
</feature>
<keyword evidence="1" id="KW-1133">Transmembrane helix</keyword>
<dbReference type="GO" id="GO:0016020">
    <property type="term" value="C:membrane"/>
    <property type="evidence" value="ECO:0007669"/>
    <property type="project" value="InterPro"/>
</dbReference>
<name>A0A382UWN1_9ZZZZ</name>
<feature type="non-terminal residue" evidence="4">
    <location>
        <position position="207"/>
    </location>
</feature>
<dbReference type="PANTHER" id="PTHR30221">
    <property type="entry name" value="SMALL-CONDUCTANCE MECHANOSENSITIVE CHANNEL"/>
    <property type="match status" value="1"/>
</dbReference>
<reference evidence="4" key="1">
    <citation type="submission" date="2018-05" db="EMBL/GenBank/DDBJ databases">
        <authorList>
            <person name="Lanie J.A."/>
            <person name="Ng W.-L."/>
            <person name="Kazmierczak K.M."/>
            <person name="Andrzejewski T.M."/>
            <person name="Davidsen T.M."/>
            <person name="Wayne K.J."/>
            <person name="Tettelin H."/>
            <person name="Glass J.I."/>
            <person name="Rusch D."/>
            <person name="Podicherti R."/>
            <person name="Tsui H.-C.T."/>
            <person name="Winkler M.E."/>
        </authorList>
    </citation>
    <scope>NUCLEOTIDE SEQUENCE</scope>
</reference>
<dbReference type="GO" id="GO:0008381">
    <property type="term" value="F:mechanosensitive monoatomic ion channel activity"/>
    <property type="evidence" value="ECO:0007669"/>
    <property type="project" value="InterPro"/>
</dbReference>
<dbReference type="PANTHER" id="PTHR30221:SF1">
    <property type="entry name" value="SMALL-CONDUCTANCE MECHANOSENSITIVE CHANNEL"/>
    <property type="match status" value="1"/>
</dbReference>
<feature type="domain" description="Mechanosensitive ion channel transmembrane helices 2/3" evidence="3">
    <location>
        <begin position="139"/>
        <end position="180"/>
    </location>
</feature>
<dbReference type="Pfam" id="PF00924">
    <property type="entry name" value="MS_channel_2nd"/>
    <property type="match status" value="1"/>
</dbReference>
<dbReference type="EMBL" id="UINC01147025">
    <property type="protein sequence ID" value="SVD38098.1"/>
    <property type="molecule type" value="Genomic_DNA"/>
</dbReference>
<dbReference type="InterPro" id="IPR049142">
    <property type="entry name" value="MS_channel_1st"/>
</dbReference>
<evidence type="ECO:0000256" key="1">
    <source>
        <dbReference type="SAM" id="Phobius"/>
    </source>
</evidence>
<feature type="transmembrane region" description="Helical" evidence="1">
    <location>
        <begin position="143"/>
        <end position="165"/>
    </location>
</feature>
<keyword evidence="1" id="KW-0812">Transmembrane</keyword>
<dbReference type="InterPro" id="IPR006685">
    <property type="entry name" value="MscS_channel_2nd"/>
</dbReference>
<evidence type="ECO:0000313" key="4">
    <source>
        <dbReference type="EMBL" id="SVD38098.1"/>
    </source>
</evidence>
<feature type="transmembrane region" description="Helical" evidence="1">
    <location>
        <begin position="71"/>
        <end position="89"/>
    </location>
</feature>
<feature type="transmembrane region" description="Helical" evidence="1">
    <location>
        <begin position="171"/>
        <end position="193"/>
    </location>
</feature>
<accession>A0A382UWN1</accession>
<feature type="domain" description="Mechanosensitive ion channel MscS" evidence="2">
    <location>
        <begin position="181"/>
        <end position="207"/>
    </location>
</feature>
<organism evidence="4">
    <name type="scientific">marine metagenome</name>
    <dbReference type="NCBI Taxonomy" id="408172"/>
    <lineage>
        <taxon>unclassified sequences</taxon>
        <taxon>metagenomes</taxon>
        <taxon>ecological metagenomes</taxon>
    </lineage>
</organism>
<dbReference type="Gene3D" id="1.10.287.1260">
    <property type="match status" value="1"/>
</dbReference>
<dbReference type="InterPro" id="IPR011014">
    <property type="entry name" value="MscS_channel_TM-2"/>
</dbReference>
<feature type="transmembrane region" description="Helical" evidence="1">
    <location>
        <begin position="20"/>
        <end position="40"/>
    </location>
</feature>
<evidence type="ECO:0000259" key="3">
    <source>
        <dbReference type="Pfam" id="PF21088"/>
    </source>
</evidence>